<feature type="region of interest" description="Disordered" evidence="10">
    <location>
        <begin position="711"/>
        <end position="768"/>
    </location>
</feature>
<feature type="compositionally biased region" description="Low complexity" evidence="10">
    <location>
        <begin position="969"/>
        <end position="981"/>
    </location>
</feature>
<evidence type="ECO:0000256" key="6">
    <source>
        <dbReference type="ARBA" id="ARBA00023015"/>
    </source>
</evidence>
<dbReference type="PROSITE" id="PS50016">
    <property type="entry name" value="ZF_PHD_2"/>
    <property type="match status" value="2"/>
</dbReference>
<name>A0AAV2TDH9_CALDB</name>
<feature type="region of interest" description="Disordered" evidence="10">
    <location>
        <begin position="915"/>
        <end position="988"/>
    </location>
</feature>
<feature type="region of interest" description="Disordered" evidence="10">
    <location>
        <begin position="130"/>
        <end position="154"/>
    </location>
</feature>
<feature type="domain" description="PHD-type" evidence="11">
    <location>
        <begin position="1019"/>
        <end position="1079"/>
    </location>
</feature>
<feature type="compositionally biased region" description="Polar residues" evidence="10">
    <location>
        <begin position="552"/>
        <end position="564"/>
    </location>
</feature>
<feature type="compositionally biased region" description="Polar residues" evidence="10">
    <location>
        <begin position="235"/>
        <end position="246"/>
    </location>
</feature>
<feature type="region of interest" description="Disordered" evidence="10">
    <location>
        <begin position="838"/>
        <end position="891"/>
    </location>
</feature>
<dbReference type="InterPro" id="IPR013087">
    <property type="entry name" value="Znf_C2H2_type"/>
</dbReference>
<dbReference type="AlphaFoldDB" id="A0AAV2TDH9"/>
<dbReference type="Gene3D" id="3.30.40.10">
    <property type="entry name" value="Zinc/RING finger domain, C3HC4 (zinc finger)"/>
    <property type="match status" value="1"/>
</dbReference>
<evidence type="ECO:0000259" key="11">
    <source>
        <dbReference type="PROSITE" id="PS50016"/>
    </source>
</evidence>
<keyword evidence="8" id="KW-0539">Nucleus</keyword>
<organism evidence="13 14">
    <name type="scientific">Calicophoron daubneyi</name>
    <name type="common">Rumen fluke</name>
    <name type="synonym">Paramphistomum daubneyi</name>
    <dbReference type="NCBI Taxonomy" id="300641"/>
    <lineage>
        <taxon>Eukaryota</taxon>
        <taxon>Metazoa</taxon>
        <taxon>Spiralia</taxon>
        <taxon>Lophotrochozoa</taxon>
        <taxon>Platyhelminthes</taxon>
        <taxon>Trematoda</taxon>
        <taxon>Digenea</taxon>
        <taxon>Plagiorchiida</taxon>
        <taxon>Pronocephalata</taxon>
        <taxon>Paramphistomoidea</taxon>
        <taxon>Paramphistomidae</taxon>
        <taxon>Calicophoron</taxon>
    </lineage>
</organism>
<feature type="compositionally biased region" description="Acidic residues" evidence="10">
    <location>
        <begin position="283"/>
        <end position="318"/>
    </location>
</feature>
<evidence type="ECO:0000256" key="5">
    <source>
        <dbReference type="ARBA" id="ARBA00022833"/>
    </source>
</evidence>
<evidence type="ECO:0000256" key="7">
    <source>
        <dbReference type="ARBA" id="ARBA00023163"/>
    </source>
</evidence>
<dbReference type="GO" id="GO:0005634">
    <property type="term" value="C:nucleus"/>
    <property type="evidence" value="ECO:0007669"/>
    <property type="project" value="UniProtKB-SubCell"/>
</dbReference>
<proteinExistence type="predicted"/>
<keyword evidence="4 9" id="KW-0863">Zinc-finger</keyword>
<feature type="region of interest" description="Disordered" evidence="10">
    <location>
        <begin position="528"/>
        <end position="621"/>
    </location>
</feature>
<dbReference type="Pfam" id="PF00628">
    <property type="entry name" value="PHD"/>
    <property type="match status" value="1"/>
</dbReference>
<feature type="compositionally biased region" description="Basic and acidic residues" evidence="10">
    <location>
        <begin position="734"/>
        <end position="745"/>
    </location>
</feature>
<accession>A0AAV2TDH9</accession>
<feature type="compositionally biased region" description="Basic residues" evidence="10">
    <location>
        <begin position="373"/>
        <end position="383"/>
    </location>
</feature>
<dbReference type="EMBL" id="CAXLJL010000201">
    <property type="protein sequence ID" value="CAL5134478.1"/>
    <property type="molecule type" value="Genomic_DNA"/>
</dbReference>
<feature type="region of interest" description="Disordered" evidence="10">
    <location>
        <begin position="172"/>
        <end position="427"/>
    </location>
</feature>
<feature type="compositionally biased region" description="Polar residues" evidence="10">
    <location>
        <begin position="319"/>
        <end position="340"/>
    </location>
</feature>
<keyword evidence="6" id="KW-0805">Transcription regulation</keyword>
<feature type="compositionally biased region" description="Low complexity" evidence="10">
    <location>
        <begin position="530"/>
        <end position="551"/>
    </location>
</feature>
<dbReference type="SMART" id="SM00249">
    <property type="entry name" value="PHD"/>
    <property type="match status" value="2"/>
</dbReference>
<feature type="compositionally biased region" description="Polar residues" evidence="10">
    <location>
        <begin position="404"/>
        <end position="414"/>
    </location>
</feature>
<evidence type="ECO:0000256" key="2">
    <source>
        <dbReference type="ARBA" id="ARBA00022723"/>
    </source>
</evidence>
<evidence type="ECO:0000259" key="12">
    <source>
        <dbReference type="PROSITE" id="PS50157"/>
    </source>
</evidence>
<dbReference type="Proteomes" id="UP001497525">
    <property type="component" value="Unassembled WGS sequence"/>
</dbReference>
<dbReference type="CDD" id="cd15526">
    <property type="entry name" value="PHD1_MOZ_d4"/>
    <property type="match status" value="1"/>
</dbReference>
<reference evidence="13" key="1">
    <citation type="submission" date="2024-06" db="EMBL/GenBank/DDBJ databases">
        <authorList>
            <person name="Liu X."/>
            <person name="Lenzi L."/>
            <person name="Haldenby T S."/>
            <person name="Uol C."/>
        </authorList>
    </citation>
    <scope>NUCLEOTIDE SEQUENCE</scope>
</reference>
<evidence type="ECO:0008006" key="15">
    <source>
        <dbReference type="Google" id="ProtNLM"/>
    </source>
</evidence>
<feature type="compositionally biased region" description="Low complexity" evidence="10">
    <location>
        <begin position="130"/>
        <end position="142"/>
    </location>
</feature>
<evidence type="ECO:0000256" key="9">
    <source>
        <dbReference type="PROSITE-ProRule" id="PRU00042"/>
    </source>
</evidence>
<keyword evidence="5" id="KW-0862">Zinc</keyword>
<dbReference type="InterPro" id="IPR013083">
    <property type="entry name" value="Znf_RING/FYVE/PHD"/>
</dbReference>
<evidence type="ECO:0000256" key="8">
    <source>
        <dbReference type="ARBA" id="ARBA00023242"/>
    </source>
</evidence>
<feature type="compositionally biased region" description="Low complexity" evidence="10">
    <location>
        <begin position="915"/>
        <end position="941"/>
    </location>
</feature>
<evidence type="ECO:0000256" key="4">
    <source>
        <dbReference type="ARBA" id="ARBA00022771"/>
    </source>
</evidence>
<dbReference type="InterPro" id="IPR011011">
    <property type="entry name" value="Znf_FYVE_PHD"/>
</dbReference>
<evidence type="ECO:0000256" key="1">
    <source>
        <dbReference type="ARBA" id="ARBA00004123"/>
    </source>
</evidence>
<dbReference type="PROSITE" id="PS00028">
    <property type="entry name" value="ZINC_FINGER_C2H2_1"/>
    <property type="match status" value="1"/>
</dbReference>
<feature type="compositionally biased region" description="Polar residues" evidence="10">
    <location>
        <begin position="253"/>
        <end position="267"/>
    </location>
</feature>
<feature type="compositionally biased region" description="Gly residues" evidence="10">
    <location>
        <begin position="842"/>
        <end position="854"/>
    </location>
</feature>
<dbReference type="GO" id="GO:0008270">
    <property type="term" value="F:zinc ion binding"/>
    <property type="evidence" value="ECO:0007669"/>
    <property type="project" value="UniProtKB-KW"/>
</dbReference>
<dbReference type="PANTHER" id="PTHR45888">
    <property type="entry name" value="HL01030P-RELATED"/>
    <property type="match status" value="1"/>
</dbReference>
<dbReference type="InterPro" id="IPR001965">
    <property type="entry name" value="Znf_PHD"/>
</dbReference>
<dbReference type="PROSITE" id="PS50157">
    <property type="entry name" value="ZINC_FINGER_C2H2_2"/>
    <property type="match status" value="1"/>
</dbReference>
<evidence type="ECO:0000313" key="13">
    <source>
        <dbReference type="EMBL" id="CAL5134478.1"/>
    </source>
</evidence>
<dbReference type="SUPFAM" id="SSF57903">
    <property type="entry name" value="FYVE/PHD zinc finger"/>
    <property type="match status" value="1"/>
</dbReference>
<keyword evidence="2" id="KW-0479">Metal-binding</keyword>
<evidence type="ECO:0000256" key="3">
    <source>
        <dbReference type="ARBA" id="ARBA00022737"/>
    </source>
</evidence>
<sequence>MVADACEFNRGLSKSRASRLPFMDLATQTSQRPAPWLYRTLCERSKNSIDGSAQVVLRYSRHRWRLATQPETKKRKLAADRLWLTLQSGLSALTIPSELVPLVTKRAYAIAGLPIPPGLATSLECVNPRGSSGLSSTNTNSNAYLSSGNRGHGSSALQKKIFASDGFSEHVKKIPAHEEEPPDVVDERMPEESEVPATGAKAASHKHRVSDLPTPTVSGEDSLQSTDMGGPKRPSNPNEDASPVNNRTDDEVSVQSGNGTKISSNSDGFLAHSAPKFDKTFEIEETEETDEDEEADVAEVEEDDVAEFGDDMDDDDVEWSQSGKTRRPYNSNSVSNNDGKFSNGRAYKSSARRQRSLSTHRGKRFSMVGSRLTSRRINAKRHLPQSQRSLSGRQKYGSGRRGSRTANSGNTSGAHGTPFGLPQQGCVLNKDKDRQDAWDNFDEPGFQPNANLNLLTDKNDESLVTAQRSIDEELSCNSSSYPPASPLDSSLPGHDSSYSGVRESGLNPLTVHQSPQLSVTDNSRRLAQNSLSVSSSTTPTSSYTVSPGSGSKQTMAQLLSSGSSGDPALPPPSSSCGFEYRRMIPPEMVASNRENDSSPLNSCNRRDAGSSSSQSMYSKEMTDSLTVNRNMDFQSSFNSRPSPARTVAGPETFAAPQGATTTVTFFVCEVCASRYRSTAGLRYHYHSQHSGYTPKNPISASASRLVVPVGEERGIGGGLRGGRPRRTKAGNSESRPKQKNKENDTKSFPSTPGPNEVTPGGTDSMDKYRENSAQIPSSMRPDSMPTFSPNYMGSSTINNTRPPCETPPRFASNMRSFARNPVNMNCVPGAPDSLISSKGMNSGTGGGGGGGGGNEEMWGNRSAQASGESNLPLTSVGVIPPPMNNPISSGMQNSEEMIDLLRAGSPKHLHTLQSLSSTELNTNSSSSGPRASPSRPSSATGPHPPISSYSSLPQMGWMQPPQQQPDPYGPSQSSQHSLPPSEHGQMFTPYRLTPNQRRYERQHCPDRLNLARPPPMTCIPTCVYCLGDDRLNQRLGRPEGLLRCCRCGQWAHFSCLRLPPHVLETAMHYPWQCIDCKTCWLCGSPDHENRMVFCGDCDRTFHVDCLPSPLARVPDGHWSCDICLHELYAMSKGPSDKFTSPMAPEMPYYAATVKDH</sequence>
<keyword evidence="7" id="KW-0804">Transcription</keyword>
<protein>
    <recommendedName>
        <fullName evidence="15">PHD finger protein 10</fullName>
    </recommendedName>
</protein>
<comment type="caution">
    <text evidence="13">The sequence shown here is derived from an EMBL/GenBank/DDBJ whole genome shotgun (WGS) entry which is preliminary data.</text>
</comment>
<feature type="compositionally biased region" description="Basic and acidic residues" evidence="10">
    <location>
        <begin position="172"/>
        <end position="191"/>
    </location>
</feature>
<comment type="subcellular location">
    <subcellularLocation>
        <location evidence="1">Nucleus</location>
    </subcellularLocation>
</comment>
<feature type="domain" description="PHD-type" evidence="11">
    <location>
        <begin position="1076"/>
        <end position="1126"/>
    </location>
</feature>
<feature type="compositionally biased region" description="Polar residues" evidence="10">
    <location>
        <begin position="861"/>
        <end position="873"/>
    </location>
</feature>
<feature type="domain" description="C2H2-type" evidence="12">
    <location>
        <begin position="666"/>
        <end position="694"/>
    </location>
</feature>
<feature type="region of interest" description="Disordered" evidence="10">
    <location>
        <begin position="472"/>
        <end position="508"/>
    </location>
</feature>
<evidence type="ECO:0000313" key="14">
    <source>
        <dbReference type="Proteomes" id="UP001497525"/>
    </source>
</evidence>
<feature type="compositionally biased region" description="Polar residues" evidence="10">
    <location>
        <begin position="213"/>
        <end position="227"/>
    </location>
</feature>
<evidence type="ECO:0000256" key="10">
    <source>
        <dbReference type="SAM" id="MobiDB-lite"/>
    </source>
</evidence>
<feature type="compositionally biased region" description="Basic residues" evidence="10">
    <location>
        <begin position="350"/>
        <end position="364"/>
    </location>
</feature>
<keyword evidence="3" id="KW-0677">Repeat</keyword>
<gene>
    <name evidence="13" type="ORF">CDAUBV1_LOCUS7854</name>
</gene>
<dbReference type="InterPro" id="IPR019787">
    <property type="entry name" value="Znf_PHD-finger"/>
</dbReference>
<dbReference type="PANTHER" id="PTHR45888:SF4">
    <property type="entry name" value="PHD FINGER PROTEIN 10"/>
    <property type="match status" value="1"/>
</dbReference>